<reference evidence="2" key="1">
    <citation type="journal article" date="2013" name="J. Virol.">
        <title>Sequencing, annotation, and characterization of the influenza ferret infectome.</title>
        <authorList>
            <person name="Leon A.J."/>
            <person name="Banner D."/>
            <person name="Xu L."/>
            <person name="Ran L."/>
            <person name="Peng Z."/>
            <person name="Yi K."/>
            <person name="Chen C."/>
            <person name="Xu F."/>
            <person name="Huang J."/>
            <person name="Zhao Z."/>
            <person name="Lin Z."/>
            <person name="Huang S.H."/>
            <person name="Fang Y."/>
            <person name="Kelvin A.A."/>
            <person name="Ross T.M."/>
            <person name="Farooqui A."/>
            <person name="Kelvin D.J."/>
        </authorList>
    </citation>
    <scope>NUCLEOTIDE SEQUENCE</scope>
    <source>
        <tissue evidence="2">Lungs</tissue>
    </source>
</reference>
<evidence type="ECO:0000313" key="2">
    <source>
        <dbReference type="EMBL" id="AES01893.1"/>
    </source>
</evidence>
<sequence>EPPPPGLGVLPLPLPVLRPGVHAQLPCPPALPVQQPPAGKDVFLHRPHHGCRAGCLRTEDQPWWGDCSCEAGHLAARAGLPPHRLGAHAARAGLGAAAVLLRCRSRGALPVLCGCQLWFIQAERHNHGYPKEPGRPGQGSGTYGGCLS</sequence>
<protein>
    <submittedName>
        <fullName evidence="2">Major facilitator superfamily domain containing 10</fullName>
    </submittedName>
</protein>
<proteinExistence type="evidence at transcript level"/>
<feature type="non-terminal residue" evidence="2">
    <location>
        <position position="1"/>
    </location>
</feature>
<dbReference type="AlphaFoldDB" id="G9KAG8"/>
<organism evidence="2">
    <name type="scientific">Mustela putorius furo</name>
    <name type="common">European domestic ferret</name>
    <name type="synonym">Mustela furo</name>
    <dbReference type="NCBI Taxonomy" id="9669"/>
    <lineage>
        <taxon>Eukaryota</taxon>
        <taxon>Metazoa</taxon>
        <taxon>Chordata</taxon>
        <taxon>Craniata</taxon>
        <taxon>Vertebrata</taxon>
        <taxon>Euteleostomi</taxon>
        <taxon>Mammalia</taxon>
        <taxon>Eutheria</taxon>
        <taxon>Laurasiatheria</taxon>
        <taxon>Carnivora</taxon>
        <taxon>Caniformia</taxon>
        <taxon>Musteloidea</taxon>
        <taxon>Mustelidae</taxon>
        <taxon>Mustelinae</taxon>
        <taxon>Mustela</taxon>
    </lineage>
</organism>
<feature type="non-terminal residue" evidence="2">
    <location>
        <position position="148"/>
    </location>
</feature>
<accession>G9KAG8</accession>
<evidence type="ECO:0000256" key="1">
    <source>
        <dbReference type="SAM" id="MobiDB-lite"/>
    </source>
</evidence>
<dbReference type="EMBL" id="JP013295">
    <property type="protein sequence ID" value="AES01893.1"/>
    <property type="molecule type" value="mRNA"/>
</dbReference>
<name>G9KAG8_MUSPF</name>
<feature type="region of interest" description="Disordered" evidence="1">
    <location>
        <begin position="128"/>
        <end position="148"/>
    </location>
</feature>
<feature type="compositionally biased region" description="Gly residues" evidence="1">
    <location>
        <begin position="136"/>
        <end position="148"/>
    </location>
</feature>